<protein>
    <submittedName>
        <fullName evidence="1">Uncharacterized protein</fullName>
    </submittedName>
</protein>
<sequence>MVQLRAERQNTLRGYGDELGKAANGPLACQRTTPTSRFSCDSPCASFLTAIALKVLALLRNSHLKPAAARRGLGAVTMDSAPGRTTSAVGVDRGGLDRLGAPVCKAGRCLRTTGSRACGMEAPFCPVRPKRTFGIAQQIPAGALIGVAGLEA</sequence>
<accession>A0AAE0DCY6</accession>
<dbReference type="AlphaFoldDB" id="A0AAE0DCY6"/>
<organism evidence="1 2">
    <name type="scientific">Colletotrichum kahawae</name>
    <name type="common">Coffee berry disease fungus</name>
    <dbReference type="NCBI Taxonomy" id="34407"/>
    <lineage>
        <taxon>Eukaryota</taxon>
        <taxon>Fungi</taxon>
        <taxon>Dikarya</taxon>
        <taxon>Ascomycota</taxon>
        <taxon>Pezizomycotina</taxon>
        <taxon>Sordariomycetes</taxon>
        <taxon>Hypocreomycetidae</taxon>
        <taxon>Glomerellales</taxon>
        <taxon>Glomerellaceae</taxon>
        <taxon>Colletotrichum</taxon>
        <taxon>Colletotrichum gloeosporioides species complex</taxon>
    </lineage>
</organism>
<comment type="caution">
    <text evidence="1">The sequence shown here is derived from an EMBL/GenBank/DDBJ whole genome shotgun (WGS) entry which is preliminary data.</text>
</comment>
<evidence type="ECO:0000313" key="2">
    <source>
        <dbReference type="Proteomes" id="UP001281614"/>
    </source>
</evidence>
<evidence type="ECO:0000313" key="1">
    <source>
        <dbReference type="EMBL" id="KAK2776826.1"/>
    </source>
</evidence>
<name>A0AAE0DCY6_COLKA</name>
<dbReference type="EMBL" id="VYYT01000024">
    <property type="protein sequence ID" value="KAK2776826.1"/>
    <property type="molecule type" value="Genomic_DNA"/>
</dbReference>
<dbReference type="Proteomes" id="UP001281614">
    <property type="component" value="Unassembled WGS sequence"/>
</dbReference>
<gene>
    <name evidence="1" type="ORF">CKAH01_03318</name>
</gene>
<proteinExistence type="predicted"/>
<reference evidence="1" key="1">
    <citation type="submission" date="2023-02" db="EMBL/GenBank/DDBJ databases">
        <title>Colletotrichum kahawae CIFC_Que2 genome sequencing and assembly.</title>
        <authorList>
            <person name="Baroncelli R."/>
        </authorList>
    </citation>
    <scope>NUCLEOTIDE SEQUENCE</scope>
    <source>
        <strain evidence="1">CIFC_Que2</strain>
    </source>
</reference>
<keyword evidence="2" id="KW-1185">Reference proteome</keyword>